<protein>
    <submittedName>
        <fullName evidence="1">Uncharacterized protein</fullName>
    </submittedName>
</protein>
<evidence type="ECO:0000313" key="1">
    <source>
        <dbReference type="EMBL" id="KAF3031527.1"/>
    </source>
</evidence>
<keyword evidence="2" id="KW-1185">Reference proteome</keyword>
<proteinExistence type="predicted"/>
<dbReference type="Proteomes" id="UP000758155">
    <property type="component" value="Unassembled WGS sequence"/>
</dbReference>
<sequence>MPNNDPLTQSLDKFVHTPGPVKEEVGVACCTDSDFAIQGLRLMTLEAFLQTHQLRTSAAPNSSLELDGTPPTWANLYTIGKCLNPPGTHRTKHSRGENYILKD</sequence>
<dbReference type="AlphaFoldDB" id="A0A9P4WG94"/>
<comment type="caution">
    <text evidence="1">The sequence shown here is derived from an EMBL/GenBank/DDBJ whole genome shotgun (WGS) entry which is preliminary data.</text>
</comment>
<evidence type="ECO:0000313" key="2">
    <source>
        <dbReference type="Proteomes" id="UP000758155"/>
    </source>
</evidence>
<dbReference type="OrthoDB" id="72851at2759"/>
<organism evidence="1 2">
    <name type="scientific">Didymella heteroderae</name>
    <dbReference type="NCBI Taxonomy" id="1769908"/>
    <lineage>
        <taxon>Eukaryota</taxon>
        <taxon>Fungi</taxon>
        <taxon>Dikarya</taxon>
        <taxon>Ascomycota</taxon>
        <taxon>Pezizomycotina</taxon>
        <taxon>Dothideomycetes</taxon>
        <taxon>Pleosporomycetidae</taxon>
        <taxon>Pleosporales</taxon>
        <taxon>Pleosporineae</taxon>
        <taxon>Didymellaceae</taxon>
        <taxon>Didymella</taxon>
    </lineage>
</organism>
<dbReference type="EMBL" id="SWKV01000139">
    <property type="protein sequence ID" value="KAF3031527.1"/>
    <property type="molecule type" value="Genomic_DNA"/>
</dbReference>
<reference evidence="1" key="1">
    <citation type="submission" date="2019-04" db="EMBL/GenBank/DDBJ databases">
        <title>Sequencing of skin fungus with MAO and IRED activity.</title>
        <authorList>
            <person name="Marsaioli A.J."/>
            <person name="Bonatto J.M.C."/>
            <person name="Reis Junior O."/>
        </authorList>
    </citation>
    <scope>NUCLEOTIDE SEQUENCE</scope>
    <source>
        <strain evidence="1">28M1</strain>
    </source>
</reference>
<accession>A0A9P4WG94</accession>
<name>A0A9P4WG94_9PLEO</name>
<gene>
    <name evidence="1" type="ORF">E8E12_001659</name>
</gene>